<keyword evidence="3" id="KW-0646">Protease inhibitor</keyword>
<dbReference type="SUPFAM" id="SSF57283">
    <property type="entry name" value="PMP inhibitors"/>
    <property type="match status" value="1"/>
</dbReference>
<reference evidence="7" key="1">
    <citation type="submission" date="2020-11" db="EMBL/GenBank/DDBJ databases">
        <authorList>
            <person name="Tran Van P."/>
        </authorList>
    </citation>
    <scope>NUCLEOTIDE SEQUENCE</scope>
</reference>
<accession>A0A7R9F9V8</accession>
<proteinExistence type="inferred from homology"/>
<name>A0A7R9F9V8_9NEOP</name>
<dbReference type="InterPro" id="IPR036201">
    <property type="entry name" value="Pacifastin_dom_sf"/>
</dbReference>
<keyword evidence="2" id="KW-0964">Secreted</keyword>
<evidence type="ECO:0000256" key="5">
    <source>
        <dbReference type="ARBA" id="ARBA00029459"/>
    </source>
</evidence>
<dbReference type="AlphaFoldDB" id="A0A7R9F9V8"/>
<evidence type="ECO:0008006" key="8">
    <source>
        <dbReference type="Google" id="ProtNLM"/>
    </source>
</evidence>
<gene>
    <name evidence="7" type="ORF">TBIB3V08_LOCUS11883</name>
</gene>
<keyword evidence="4" id="KW-0722">Serine protease inhibitor</keyword>
<dbReference type="GO" id="GO:0004867">
    <property type="term" value="F:serine-type endopeptidase inhibitor activity"/>
    <property type="evidence" value="ECO:0007669"/>
    <property type="project" value="UniProtKB-KW"/>
</dbReference>
<organism evidence="7">
    <name type="scientific">Timema bartmani</name>
    <dbReference type="NCBI Taxonomy" id="61472"/>
    <lineage>
        <taxon>Eukaryota</taxon>
        <taxon>Metazoa</taxon>
        <taxon>Ecdysozoa</taxon>
        <taxon>Arthropoda</taxon>
        <taxon>Hexapoda</taxon>
        <taxon>Insecta</taxon>
        <taxon>Pterygota</taxon>
        <taxon>Neoptera</taxon>
        <taxon>Polyneoptera</taxon>
        <taxon>Phasmatodea</taxon>
        <taxon>Timematodea</taxon>
        <taxon>Timematoidea</taxon>
        <taxon>Timematidae</taxon>
        <taxon>Timema</taxon>
    </lineage>
</organism>
<evidence type="ECO:0000256" key="1">
    <source>
        <dbReference type="ARBA" id="ARBA00004613"/>
    </source>
</evidence>
<evidence type="ECO:0000256" key="2">
    <source>
        <dbReference type="ARBA" id="ARBA00022525"/>
    </source>
</evidence>
<sequence length="79" mass="8749">MLAYILCTSLLVQTVLLQTAEAGRQNNCVPNTKRKVFCLDCQCRPDGRKEECDLDACLDNLDLSALLGLRTMPEGVPSY</sequence>
<evidence type="ECO:0000256" key="6">
    <source>
        <dbReference type="SAM" id="SignalP"/>
    </source>
</evidence>
<dbReference type="EMBL" id="OD572089">
    <property type="protein sequence ID" value="CAD7449610.1"/>
    <property type="molecule type" value="Genomic_DNA"/>
</dbReference>
<keyword evidence="6" id="KW-0732">Signal</keyword>
<evidence type="ECO:0000256" key="3">
    <source>
        <dbReference type="ARBA" id="ARBA00022690"/>
    </source>
</evidence>
<evidence type="ECO:0000313" key="7">
    <source>
        <dbReference type="EMBL" id="CAD7449610.1"/>
    </source>
</evidence>
<feature type="signal peptide" evidence="6">
    <location>
        <begin position="1"/>
        <end position="22"/>
    </location>
</feature>
<comment type="similarity">
    <text evidence="5">Belongs to the protease inhibitor I19 family.</text>
</comment>
<evidence type="ECO:0000256" key="4">
    <source>
        <dbReference type="ARBA" id="ARBA00022900"/>
    </source>
</evidence>
<comment type="subcellular location">
    <subcellularLocation>
        <location evidence="1">Secreted</location>
    </subcellularLocation>
</comment>
<protein>
    <recommendedName>
        <fullName evidence="8">Pacifastin domain-containing protein</fullName>
    </recommendedName>
</protein>
<dbReference type="GO" id="GO:0005576">
    <property type="term" value="C:extracellular region"/>
    <property type="evidence" value="ECO:0007669"/>
    <property type="project" value="UniProtKB-SubCell"/>
</dbReference>
<feature type="chain" id="PRO_5030571358" description="Pacifastin domain-containing protein" evidence="6">
    <location>
        <begin position="23"/>
        <end position="79"/>
    </location>
</feature>